<gene>
    <name evidence="1" type="ORF">ACFSCY_05910</name>
</gene>
<dbReference type="EMBL" id="JBHUCP010000004">
    <property type="protein sequence ID" value="MFD1528969.1"/>
    <property type="molecule type" value="Genomic_DNA"/>
</dbReference>
<protein>
    <submittedName>
        <fullName evidence="1">Uncharacterized protein</fullName>
    </submittedName>
</protein>
<organism evidence="1 2">
    <name type="scientific">Pseudonocardia aurantiaca</name>
    <dbReference type="NCBI Taxonomy" id="75290"/>
    <lineage>
        <taxon>Bacteria</taxon>
        <taxon>Bacillati</taxon>
        <taxon>Actinomycetota</taxon>
        <taxon>Actinomycetes</taxon>
        <taxon>Pseudonocardiales</taxon>
        <taxon>Pseudonocardiaceae</taxon>
        <taxon>Pseudonocardia</taxon>
    </lineage>
</organism>
<comment type="caution">
    <text evidence="1">The sequence shown here is derived from an EMBL/GenBank/DDBJ whole genome shotgun (WGS) entry which is preliminary data.</text>
</comment>
<dbReference type="Proteomes" id="UP001597145">
    <property type="component" value="Unassembled WGS sequence"/>
</dbReference>
<dbReference type="RefSeq" id="WP_343974651.1">
    <property type="nucleotide sequence ID" value="NZ_BAAAJG010000008.1"/>
</dbReference>
<keyword evidence="2" id="KW-1185">Reference proteome</keyword>
<sequence length="74" mass="7730">MTCRVEVFVRSGHTIDLALEDGEDRAFANALHEAWASPDAIGYKSIALGGSAAILAAEVVGYRLHGSVLTGSTL</sequence>
<evidence type="ECO:0000313" key="1">
    <source>
        <dbReference type="EMBL" id="MFD1528969.1"/>
    </source>
</evidence>
<proteinExistence type="predicted"/>
<evidence type="ECO:0000313" key="2">
    <source>
        <dbReference type="Proteomes" id="UP001597145"/>
    </source>
</evidence>
<accession>A0ABW4FE91</accession>
<reference evidence="2" key="1">
    <citation type="journal article" date="2019" name="Int. J. Syst. Evol. Microbiol.">
        <title>The Global Catalogue of Microorganisms (GCM) 10K type strain sequencing project: providing services to taxonomists for standard genome sequencing and annotation.</title>
        <authorList>
            <consortium name="The Broad Institute Genomics Platform"/>
            <consortium name="The Broad Institute Genome Sequencing Center for Infectious Disease"/>
            <person name="Wu L."/>
            <person name="Ma J."/>
        </authorList>
    </citation>
    <scope>NUCLEOTIDE SEQUENCE [LARGE SCALE GENOMIC DNA]</scope>
    <source>
        <strain evidence="2">JCM 12165</strain>
    </source>
</reference>
<name>A0ABW4FE91_9PSEU</name>